<organism evidence="1 2">
    <name type="scientific">Eretmocerus hayati</name>
    <dbReference type="NCBI Taxonomy" id="131215"/>
    <lineage>
        <taxon>Eukaryota</taxon>
        <taxon>Metazoa</taxon>
        <taxon>Ecdysozoa</taxon>
        <taxon>Arthropoda</taxon>
        <taxon>Hexapoda</taxon>
        <taxon>Insecta</taxon>
        <taxon>Pterygota</taxon>
        <taxon>Neoptera</taxon>
        <taxon>Endopterygota</taxon>
        <taxon>Hymenoptera</taxon>
        <taxon>Apocrita</taxon>
        <taxon>Proctotrupomorpha</taxon>
        <taxon>Chalcidoidea</taxon>
        <taxon>Aphelinidae</taxon>
        <taxon>Aphelininae</taxon>
        <taxon>Eretmocerus</taxon>
    </lineage>
</organism>
<proteinExistence type="predicted"/>
<evidence type="ECO:0000313" key="1">
    <source>
        <dbReference type="EMBL" id="KAJ8681343.1"/>
    </source>
</evidence>
<dbReference type="Proteomes" id="UP001239111">
    <property type="component" value="Chromosome 2"/>
</dbReference>
<accession>A0ACC2PE43</accession>
<name>A0ACC2PE43_9HYME</name>
<reference evidence="1" key="1">
    <citation type="submission" date="2023-04" db="EMBL/GenBank/DDBJ databases">
        <title>A chromosome-level genome assembly of the parasitoid wasp Eretmocerus hayati.</title>
        <authorList>
            <person name="Zhong Y."/>
            <person name="Liu S."/>
            <person name="Liu Y."/>
        </authorList>
    </citation>
    <scope>NUCLEOTIDE SEQUENCE</scope>
    <source>
        <strain evidence="1">ZJU_SS_LIU_2023</strain>
    </source>
</reference>
<comment type="caution">
    <text evidence="1">The sequence shown here is derived from an EMBL/GenBank/DDBJ whole genome shotgun (WGS) entry which is preliminary data.</text>
</comment>
<keyword evidence="2" id="KW-1185">Reference proteome</keyword>
<protein>
    <submittedName>
        <fullName evidence="1">Uncharacterized protein</fullName>
    </submittedName>
</protein>
<dbReference type="EMBL" id="CM056742">
    <property type="protein sequence ID" value="KAJ8681343.1"/>
    <property type="molecule type" value="Genomic_DNA"/>
</dbReference>
<gene>
    <name evidence="1" type="ORF">QAD02_017130</name>
</gene>
<evidence type="ECO:0000313" key="2">
    <source>
        <dbReference type="Proteomes" id="UP001239111"/>
    </source>
</evidence>
<sequence>MNPNVGSKRKISSGEDNTRSGTSDDRVYSDFAQAIMKRDKDIIDLYQKVADNANNFAIRMQERAHKYKGTDLGDDYQAIADETRLAAEQAKKDQKLYFDQLAKY</sequence>